<keyword evidence="9" id="KW-1185">Reference proteome</keyword>
<keyword evidence="3" id="KW-1003">Cell membrane</keyword>
<dbReference type="STRING" id="1121097.GCA_000428125_00078"/>
<evidence type="ECO:0000256" key="5">
    <source>
        <dbReference type="ARBA" id="ARBA00022989"/>
    </source>
</evidence>
<accession>A0A069D0V9</accession>
<evidence type="ECO:0000256" key="4">
    <source>
        <dbReference type="ARBA" id="ARBA00022692"/>
    </source>
</evidence>
<evidence type="ECO:0000256" key="6">
    <source>
        <dbReference type="ARBA" id="ARBA00023136"/>
    </source>
</evidence>
<comment type="caution">
    <text evidence="8">The sequence shown here is derived from an EMBL/GenBank/DDBJ whole genome shotgun (WGS) entry which is preliminary data.</text>
</comment>
<dbReference type="RefSeq" id="WP_024996024.1">
    <property type="nucleotide sequence ID" value="NZ_ATZI01000001.1"/>
</dbReference>
<feature type="transmembrane region" description="Helical" evidence="7">
    <location>
        <begin position="356"/>
        <end position="374"/>
    </location>
</feature>
<dbReference type="Proteomes" id="UP000027601">
    <property type="component" value="Unassembled WGS sequence"/>
</dbReference>
<feature type="transmembrane region" description="Helical" evidence="7">
    <location>
        <begin position="414"/>
        <end position="433"/>
    </location>
</feature>
<evidence type="ECO:0000313" key="8">
    <source>
        <dbReference type="EMBL" id="GAK36005.1"/>
    </source>
</evidence>
<feature type="transmembrane region" description="Helical" evidence="7">
    <location>
        <begin position="380"/>
        <end position="402"/>
    </location>
</feature>
<dbReference type="AlphaFoldDB" id="A0A069D0V9"/>
<feature type="transmembrane region" description="Helical" evidence="7">
    <location>
        <begin position="213"/>
        <end position="233"/>
    </location>
</feature>
<sequence>MKEQSLKQKTVGALLWNLLDRMGQQVLLFIVGIIVANILSVEDYSLVGMLAIFTAIANIVLDSGFSSALIRKQDATEEDYSSVFYFNLSISVVLYAILFFAAPYIAQFYNQPLLTDLTRIIFLSLPFNSLSLIQNTLLNKKIEFKRLAKINFISLLISGGCSLAMAYNGMGVWTLAWQPVILSFSKSALLWMSNKWRPKLIFKLSNIQSLFGFASSLLLASLINSIFTNIYSVAIGKLYPTKDLGYYSQGNKISLMVISSIYSSLQAATYPIFSSIQDDKERSIRSYRKTIRFTAFLTFPLMIGLVSIAEPLISILLKKEWAGCIPFFQLTCIAGIFTILTSINQNFIKVYGRSDVIFKLEIVRTVLIILGLLVSLKESALVMIGIQTLIQAIIYLISIIYIGHSIEYSWTKQLKDILPYTVISVLMWGLLVIPEYYIGSYYALLLTKMTIGILFYYITNKYLGSQILREAVEILFKQKSK</sequence>
<comment type="subcellular location">
    <subcellularLocation>
        <location evidence="1">Cell membrane</location>
        <topology evidence="1">Multi-pass membrane protein</topology>
    </subcellularLocation>
</comment>
<organism evidence="8 9">
    <name type="scientific">Bacteroides graminisolvens DSM 19988 = JCM 15093</name>
    <dbReference type="NCBI Taxonomy" id="1121097"/>
    <lineage>
        <taxon>Bacteria</taxon>
        <taxon>Pseudomonadati</taxon>
        <taxon>Bacteroidota</taxon>
        <taxon>Bacteroidia</taxon>
        <taxon>Bacteroidales</taxon>
        <taxon>Bacteroidaceae</taxon>
        <taxon>Bacteroides</taxon>
    </lineage>
</organism>
<proteinExistence type="inferred from homology"/>
<evidence type="ECO:0000256" key="3">
    <source>
        <dbReference type="ARBA" id="ARBA00022475"/>
    </source>
</evidence>
<feature type="transmembrane region" description="Helical" evidence="7">
    <location>
        <begin position="117"/>
        <end position="138"/>
    </location>
</feature>
<keyword evidence="5 7" id="KW-1133">Transmembrane helix</keyword>
<name>A0A069D0V9_9BACE</name>
<evidence type="ECO:0000256" key="1">
    <source>
        <dbReference type="ARBA" id="ARBA00004651"/>
    </source>
</evidence>
<dbReference type="InterPro" id="IPR050833">
    <property type="entry name" value="Poly_Biosynth_Transport"/>
</dbReference>
<evidence type="ECO:0000256" key="7">
    <source>
        <dbReference type="SAM" id="Phobius"/>
    </source>
</evidence>
<evidence type="ECO:0000313" key="9">
    <source>
        <dbReference type="Proteomes" id="UP000027601"/>
    </source>
</evidence>
<dbReference type="GO" id="GO:0005886">
    <property type="term" value="C:plasma membrane"/>
    <property type="evidence" value="ECO:0007669"/>
    <property type="project" value="UniProtKB-SubCell"/>
</dbReference>
<dbReference type="OrthoDB" id="9770347at2"/>
<feature type="transmembrane region" description="Helical" evidence="7">
    <location>
        <begin position="325"/>
        <end position="344"/>
    </location>
</feature>
<dbReference type="eggNOG" id="COG2244">
    <property type="taxonomic scope" value="Bacteria"/>
</dbReference>
<keyword evidence="6 7" id="KW-0472">Membrane</keyword>
<feature type="transmembrane region" description="Helical" evidence="7">
    <location>
        <begin position="150"/>
        <end position="169"/>
    </location>
</feature>
<feature type="transmembrane region" description="Helical" evidence="7">
    <location>
        <begin position="293"/>
        <end position="313"/>
    </location>
</feature>
<feature type="transmembrane region" description="Helical" evidence="7">
    <location>
        <begin position="439"/>
        <end position="459"/>
    </location>
</feature>
<reference evidence="8 9" key="1">
    <citation type="journal article" date="2015" name="Microbes Environ.">
        <title>Distribution and evolution of nitrogen fixation genes in the phylum bacteroidetes.</title>
        <authorList>
            <person name="Inoue J."/>
            <person name="Oshima K."/>
            <person name="Suda W."/>
            <person name="Sakamoto M."/>
            <person name="Iino T."/>
            <person name="Noda S."/>
            <person name="Hongoh Y."/>
            <person name="Hattori M."/>
            <person name="Ohkuma M."/>
        </authorList>
    </citation>
    <scope>NUCLEOTIDE SEQUENCE [LARGE SCALE GENOMIC DNA]</scope>
    <source>
        <strain evidence="8 9">JCM 15093</strain>
    </source>
</reference>
<keyword evidence="4 7" id="KW-0812">Transmembrane</keyword>
<dbReference type="PANTHER" id="PTHR30250">
    <property type="entry name" value="PST FAMILY PREDICTED COLANIC ACID TRANSPORTER"/>
    <property type="match status" value="1"/>
</dbReference>
<feature type="transmembrane region" description="Helical" evidence="7">
    <location>
        <begin position="82"/>
        <end position="105"/>
    </location>
</feature>
<feature type="transmembrane region" description="Helical" evidence="7">
    <location>
        <begin position="21"/>
        <end position="40"/>
    </location>
</feature>
<gene>
    <name evidence="8" type="ORF">JCM15093_1139</name>
</gene>
<dbReference type="Pfam" id="PF13440">
    <property type="entry name" value="Polysacc_synt_3"/>
    <property type="match status" value="1"/>
</dbReference>
<feature type="transmembrane region" description="Helical" evidence="7">
    <location>
        <begin position="46"/>
        <end position="70"/>
    </location>
</feature>
<protein>
    <submittedName>
        <fullName evidence="8">Lipopolysaccharide biosynthesis protein WzxC</fullName>
    </submittedName>
</protein>
<dbReference type="CDD" id="cd13127">
    <property type="entry name" value="MATE_tuaB_like"/>
    <property type="match status" value="1"/>
</dbReference>
<dbReference type="EMBL" id="BAJS01000004">
    <property type="protein sequence ID" value="GAK36005.1"/>
    <property type="molecule type" value="Genomic_DNA"/>
</dbReference>
<evidence type="ECO:0000256" key="2">
    <source>
        <dbReference type="ARBA" id="ARBA00007430"/>
    </source>
</evidence>
<dbReference type="PANTHER" id="PTHR30250:SF10">
    <property type="entry name" value="LIPOPOLYSACCHARIDE BIOSYNTHESIS PROTEIN WZXC"/>
    <property type="match status" value="1"/>
</dbReference>
<comment type="similarity">
    <text evidence="2">Belongs to the polysaccharide synthase family.</text>
</comment>